<dbReference type="PANTHER" id="PTHR42804:SF1">
    <property type="entry name" value="ALDEHYDE DEHYDROGENASE-RELATED"/>
    <property type="match status" value="1"/>
</dbReference>
<gene>
    <name evidence="8" type="ORF">ATO11_08465</name>
</gene>
<evidence type="ECO:0000256" key="4">
    <source>
        <dbReference type="ARBA" id="ARBA00049194"/>
    </source>
</evidence>
<dbReference type="InterPro" id="IPR016160">
    <property type="entry name" value="Ald_DH_CS_CYS"/>
</dbReference>
<evidence type="ECO:0000256" key="2">
    <source>
        <dbReference type="ARBA" id="ARBA00023002"/>
    </source>
</evidence>
<dbReference type="STRING" id="1317121.ATO11_08465"/>
<dbReference type="InterPro" id="IPR029510">
    <property type="entry name" value="Ald_DH_CS_GLU"/>
</dbReference>
<keyword evidence="9" id="KW-1185">Reference proteome</keyword>
<sequence length="431" mass="44456">MAGAVARARAVFDTTDPDLPRAPRLERIARLIAAIEARKEAFARAISAEMGSPIDFARDKQVVAAIAHLQATHAALAQAPDREVAAPGHWIRHEPLGVAALITPWNWPLNQAALKLGGALAAGCAAVIKPSELAPFSACLLAEALHEALPDGAAQVLMGDGATGEALVAAKGVDVISFTGSTSVGQHIAAEAGARLRPVLLELGGKSPNILFADCDLPLAVTQGVAHCFRNSGQSCNAASRMLVERSVYEDAVALAAAEAEAAVFADPSQPGDHFGPLVSEVQFNHVQRCIDRALAEGARCVAGGPGRAPGNTGGWFPRATVFADVTPDMDLFQTEVFGPVLSITPFDTEEEAVSLANAGPYGLAGYVQTADPDRAARVSRALRVGMVQAGGQSRVAGAPFGGRGASGYGREAGLWGIRAFQAVKSVSGAD</sequence>
<comment type="similarity">
    <text evidence="1 6">Belongs to the aldehyde dehydrogenase family.</text>
</comment>
<dbReference type="PROSITE" id="PS00070">
    <property type="entry name" value="ALDEHYDE_DEHYDR_CYS"/>
    <property type="match status" value="1"/>
</dbReference>
<evidence type="ECO:0000256" key="3">
    <source>
        <dbReference type="ARBA" id="ARBA00024226"/>
    </source>
</evidence>
<accession>A0A0L1JRQ5</accession>
<evidence type="ECO:0000256" key="1">
    <source>
        <dbReference type="ARBA" id="ARBA00009986"/>
    </source>
</evidence>
<comment type="caution">
    <text evidence="8">The sequence shown here is derived from an EMBL/GenBank/DDBJ whole genome shotgun (WGS) entry which is preliminary data.</text>
</comment>
<evidence type="ECO:0000313" key="8">
    <source>
        <dbReference type="EMBL" id="KNG94459.1"/>
    </source>
</evidence>
<evidence type="ECO:0000313" key="9">
    <source>
        <dbReference type="Proteomes" id="UP000036938"/>
    </source>
</evidence>
<dbReference type="SUPFAM" id="SSF53720">
    <property type="entry name" value="ALDH-like"/>
    <property type="match status" value="1"/>
</dbReference>
<dbReference type="InterPro" id="IPR016161">
    <property type="entry name" value="Ald_DH/histidinol_DH"/>
</dbReference>
<dbReference type="EMBL" id="AQQZ01000003">
    <property type="protein sequence ID" value="KNG94459.1"/>
    <property type="molecule type" value="Genomic_DNA"/>
</dbReference>
<dbReference type="InterPro" id="IPR016162">
    <property type="entry name" value="Ald_DH_N"/>
</dbReference>
<dbReference type="InterPro" id="IPR016163">
    <property type="entry name" value="Ald_DH_C"/>
</dbReference>
<evidence type="ECO:0000256" key="5">
    <source>
        <dbReference type="PROSITE-ProRule" id="PRU10007"/>
    </source>
</evidence>
<dbReference type="Proteomes" id="UP000036938">
    <property type="component" value="Unassembled WGS sequence"/>
</dbReference>
<name>A0A0L1JRQ5_9RHOB</name>
<keyword evidence="2 6" id="KW-0560">Oxidoreductase</keyword>
<evidence type="ECO:0000256" key="6">
    <source>
        <dbReference type="RuleBase" id="RU003345"/>
    </source>
</evidence>
<dbReference type="InterPro" id="IPR015590">
    <property type="entry name" value="Aldehyde_DH_dom"/>
</dbReference>
<feature type="domain" description="Aldehyde dehydrogenase" evidence="7">
    <location>
        <begin position="4"/>
        <end position="427"/>
    </location>
</feature>
<organism evidence="8 9">
    <name type="scientific">Pseudaestuariivita atlantica</name>
    <dbReference type="NCBI Taxonomy" id="1317121"/>
    <lineage>
        <taxon>Bacteria</taxon>
        <taxon>Pseudomonadati</taxon>
        <taxon>Pseudomonadota</taxon>
        <taxon>Alphaproteobacteria</taxon>
        <taxon>Rhodobacterales</taxon>
        <taxon>Paracoccaceae</taxon>
        <taxon>Pseudaestuariivita</taxon>
    </lineage>
</organism>
<dbReference type="Gene3D" id="3.40.309.10">
    <property type="entry name" value="Aldehyde Dehydrogenase, Chain A, domain 2"/>
    <property type="match status" value="1"/>
</dbReference>
<dbReference type="AlphaFoldDB" id="A0A0L1JRQ5"/>
<reference evidence="8 9" key="1">
    <citation type="journal article" date="2015" name="Int. J. Syst. Evol. Microbiol.">
        <title>Aestuariivita atlantica sp. nov., isolated from deep sea sediment of the Atlantic Ocean.</title>
        <authorList>
            <person name="Li G."/>
            <person name="Lai Q."/>
            <person name="Du Y."/>
            <person name="Liu X."/>
            <person name="Sun F."/>
            <person name="Shao Z."/>
        </authorList>
    </citation>
    <scope>NUCLEOTIDE SEQUENCE [LARGE SCALE GENOMIC DNA]</scope>
    <source>
        <strain evidence="8 9">22II-S11-z3</strain>
    </source>
</reference>
<protein>
    <recommendedName>
        <fullName evidence="3">aldehyde dehydrogenase (NAD(+))</fullName>
        <ecNumber evidence="3">1.2.1.3</ecNumber>
    </recommendedName>
</protein>
<feature type="active site" evidence="5">
    <location>
        <position position="202"/>
    </location>
</feature>
<comment type="catalytic activity">
    <reaction evidence="4">
        <text>an aldehyde + NAD(+) + H2O = a carboxylate + NADH + 2 H(+)</text>
        <dbReference type="Rhea" id="RHEA:16185"/>
        <dbReference type="ChEBI" id="CHEBI:15377"/>
        <dbReference type="ChEBI" id="CHEBI:15378"/>
        <dbReference type="ChEBI" id="CHEBI:17478"/>
        <dbReference type="ChEBI" id="CHEBI:29067"/>
        <dbReference type="ChEBI" id="CHEBI:57540"/>
        <dbReference type="ChEBI" id="CHEBI:57945"/>
        <dbReference type="EC" id="1.2.1.3"/>
    </reaction>
</comment>
<dbReference type="PANTHER" id="PTHR42804">
    <property type="entry name" value="ALDEHYDE DEHYDROGENASE"/>
    <property type="match status" value="1"/>
</dbReference>
<dbReference type="PROSITE" id="PS00687">
    <property type="entry name" value="ALDEHYDE_DEHYDR_GLU"/>
    <property type="match status" value="1"/>
</dbReference>
<dbReference type="Pfam" id="PF00171">
    <property type="entry name" value="Aldedh"/>
    <property type="match status" value="1"/>
</dbReference>
<proteinExistence type="inferred from homology"/>
<evidence type="ECO:0000259" key="7">
    <source>
        <dbReference type="Pfam" id="PF00171"/>
    </source>
</evidence>
<dbReference type="GO" id="GO:0004029">
    <property type="term" value="F:aldehyde dehydrogenase (NAD+) activity"/>
    <property type="evidence" value="ECO:0007669"/>
    <property type="project" value="UniProtKB-EC"/>
</dbReference>
<dbReference type="EC" id="1.2.1.3" evidence="3"/>
<dbReference type="PATRIC" id="fig|1317121.7.peg.2303"/>
<dbReference type="Gene3D" id="3.40.605.10">
    <property type="entry name" value="Aldehyde Dehydrogenase, Chain A, domain 1"/>
    <property type="match status" value="1"/>
</dbReference>